<dbReference type="GO" id="GO:0016491">
    <property type="term" value="F:oxidoreductase activity"/>
    <property type="evidence" value="ECO:0007669"/>
    <property type="project" value="UniProtKB-KW"/>
</dbReference>
<feature type="domain" description="Gfo/Idh/MocA-like oxidoreductase N-terminal" evidence="3">
    <location>
        <begin position="38"/>
        <end position="161"/>
    </location>
</feature>
<dbReference type="PRINTS" id="PR01775">
    <property type="entry name" value="GLFROXRDTASE"/>
</dbReference>
<dbReference type="Pfam" id="PF01408">
    <property type="entry name" value="GFO_IDH_MocA"/>
    <property type="match status" value="1"/>
</dbReference>
<gene>
    <name evidence="5" type="ORF">K4G66_21850</name>
</gene>
<dbReference type="Gene3D" id="3.30.360.10">
    <property type="entry name" value="Dihydrodipicolinate Reductase, domain 2"/>
    <property type="match status" value="1"/>
</dbReference>
<dbReference type="GO" id="GO:0000166">
    <property type="term" value="F:nucleotide binding"/>
    <property type="evidence" value="ECO:0007669"/>
    <property type="project" value="InterPro"/>
</dbReference>
<dbReference type="InterPro" id="IPR036291">
    <property type="entry name" value="NAD(P)-bd_dom_sf"/>
</dbReference>
<evidence type="ECO:0000259" key="4">
    <source>
        <dbReference type="Pfam" id="PF22725"/>
    </source>
</evidence>
<sequence>MNRRNFTRTLAVGAGASALYSPLSYAARQRVPPEDKLGIALVGLGGYSTGQLGPALQETENCYLAGVVTGTPEKEKIWADKYGIPEKNIYNYDTFDQIADNEDIDIIYVVLPNSMHAEYTIRAAEAGKHVICEKPMAMNEEECRQMIEACEKAGVKLSIGYRLHFEPHNQKVMQMASEQSLGEINFVRCGAGYRMGDNWDQWRLKKDLAGTGALGNMGVYAIQGALYAVGENPIYVRAQEFKTMPEKFKEVDETVSFQFEFPSGAVANCETSHNASMNYLYVTADEGWMQLDPFSPYGGIKGTTNQGPMNLPQVNQQARQMDDFAARIMNDEKTPVPGEMGMRDVQIIEGILKSIENGGEKVPLEKLAF</sequence>
<dbReference type="Gene3D" id="3.40.50.720">
    <property type="entry name" value="NAD(P)-binding Rossmann-like Domain"/>
    <property type="match status" value="1"/>
</dbReference>
<feature type="signal peptide" evidence="2">
    <location>
        <begin position="1"/>
        <end position="26"/>
    </location>
</feature>
<reference evidence="5" key="1">
    <citation type="journal article" date="2023" name="Comput. Struct. Biotechnol. J.">
        <title>Discovery of a novel marine Bacteroidetes with a rich repertoire of carbohydrate-active enzymes.</title>
        <authorList>
            <person name="Chen B."/>
            <person name="Liu G."/>
            <person name="Chen Q."/>
            <person name="Wang H."/>
            <person name="Liu L."/>
            <person name="Tang K."/>
        </authorList>
    </citation>
    <scope>NUCLEOTIDE SEQUENCE</scope>
    <source>
        <strain evidence="5">TK19036</strain>
    </source>
</reference>
<feature type="domain" description="GFO/IDH/MocA-like oxidoreductase" evidence="4">
    <location>
        <begin position="170"/>
        <end position="283"/>
    </location>
</feature>
<evidence type="ECO:0000313" key="5">
    <source>
        <dbReference type="EMBL" id="WKN35025.1"/>
    </source>
</evidence>
<dbReference type="EMBL" id="CP120682">
    <property type="protein sequence ID" value="WKN35025.1"/>
    <property type="molecule type" value="Genomic_DNA"/>
</dbReference>
<dbReference type="InterPro" id="IPR055170">
    <property type="entry name" value="GFO_IDH_MocA-like_dom"/>
</dbReference>
<accession>A0AA49GLZ9</accession>
<dbReference type="InterPro" id="IPR008354">
    <property type="entry name" value="Glc-Fru_OxRdtase_bac"/>
</dbReference>
<dbReference type="Pfam" id="PF22725">
    <property type="entry name" value="GFO_IDH_MocA_C3"/>
    <property type="match status" value="1"/>
</dbReference>
<name>A0AA49GLZ9_9BACT</name>
<evidence type="ECO:0000259" key="3">
    <source>
        <dbReference type="Pfam" id="PF01408"/>
    </source>
</evidence>
<dbReference type="SUPFAM" id="SSF55347">
    <property type="entry name" value="Glyceraldehyde-3-phosphate dehydrogenase-like, C-terminal domain"/>
    <property type="match status" value="1"/>
</dbReference>
<dbReference type="PANTHER" id="PTHR43818:SF11">
    <property type="entry name" value="BCDNA.GH03377"/>
    <property type="match status" value="1"/>
</dbReference>
<keyword evidence="2" id="KW-0732">Signal</keyword>
<keyword evidence="1" id="KW-0560">Oxidoreductase</keyword>
<organism evidence="5">
    <name type="scientific">Roseihalotalea indica</name>
    <dbReference type="NCBI Taxonomy" id="2867963"/>
    <lineage>
        <taxon>Bacteria</taxon>
        <taxon>Pseudomonadati</taxon>
        <taxon>Bacteroidota</taxon>
        <taxon>Cytophagia</taxon>
        <taxon>Cytophagales</taxon>
        <taxon>Catalimonadaceae</taxon>
        <taxon>Roseihalotalea</taxon>
    </lineage>
</organism>
<dbReference type="SUPFAM" id="SSF51735">
    <property type="entry name" value="NAD(P)-binding Rossmann-fold domains"/>
    <property type="match status" value="1"/>
</dbReference>
<dbReference type="InterPro" id="IPR050463">
    <property type="entry name" value="Gfo/Idh/MocA_oxidrdct_glycsds"/>
</dbReference>
<dbReference type="PANTHER" id="PTHR43818">
    <property type="entry name" value="BCDNA.GH03377"/>
    <property type="match status" value="1"/>
</dbReference>
<dbReference type="InterPro" id="IPR000683">
    <property type="entry name" value="Gfo/Idh/MocA-like_OxRdtase_N"/>
</dbReference>
<evidence type="ECO:0000256" key="1">
    <source>
        <dbReference type="ARBA" id="ARBA00023002"/>
    </source>
</evidence>
<reference evidence="5" key="2">
    <citation type="journal article" date="2024" name="Antonie Van Leeuwenhoek">
        <title>Roseihalotalea indica gen. nov., sp. nov., a halophilic Bacteroidetes from mesopelagic Southwest Indian Ocean with higher carbohydrate metabolic potential.</title>
        <authorList>
            <person name="Chen B."/>
            <person name="Zhang M."/>
            <person name="Lin D."/>
            <person name="Ye J."/>
            <person name="Tang K."/>
        </authorList>
    </citation>
    <scope>NUCLEOTIDE SEQUENCE</scope>
    <source>
        <strain evidence="5">TK19036</strain>
    </source>
</reference>
<proteinExistence type="predicted"/>
<dbReference type="AlphaFoldDB" id="A0AA49GLZ9"/>
<evidence type="ECO:0000256" key="2">
    <source>
        <dbReference type="SAM" id="SignalP"/>
    </source>
</evidence>
<protein>
    <submittedName>
        <fullName evidence="5">Gfo/Idh/MocA family oxidoreductase</fullName>
    </submittedName>
</protein>
<feature type="chain" id="PRO_5041369861" evidence="2">
    <location>
        <begin position="27"/>
        <end position="369"/>
    </location>
</feature>